<evidence type="ECO:0000256" key="3">
    <source>
        <dbReference type="ARBA" id="ARBA00022966"/>
    </source>
</evidence>
<feature type="domain" description="Alpha-macroglobulin receptor-binding" evidence="11">
    <location>
        <begin position="1233"/>
        <end position="1322"/>
    </location>
</feature>
<dbReference type="Pfam" id="PF01835">
    <property type="entry name" value="MG2"/>
    <property type="match status" value="1"/>
</dbReference>
<evidence type="ECO:0000256" key="8">
    <source>
        <dbReference type="ARBA" id="ARBA00078071"/>
    </source>
</evidence>
<dbReference type="PANTHER" id="PTHR11412:SF136">
    <property type="entry name" value="CD109 ANTIGEN"/>
    <property type="match status" value="1"/>
</dbReference>
<reference evidence="12" key="2">
    <citation type="submission" date="2020-05" db="UniProtKB">
        <authorList>
            <consortium name="EnsemblMetazoa"/>
        </authorList>
    </citation>
    <scope>IDENTIFICATION</scope>
    <source>
        <strain evidence="12">LVP_AGWG</strain>
    </source>
</reference>
<dbReference type="Pfam" id="PF07678">
    <property type="entry name" value="TED_complement"/>
    <property type="match status" value="1"/>
</dbReference>
<proteinExistence type="predicted"/>
<dbReference type="VEuPathDB" id="VectorBase:AAEL017023"/>
<dbReference type="InterPro" id="IPR013783">
    <property type="entry name" value="Ig-like_fold"/>
</dbReference>
<evidence type="ECO:0000313" key="13">
    <source>
        <dbReference type="Proteomes" id="UP000008820"/>
    </source>
</evidence>
<dbReference type="PANTHER" id="PTHR11412">
    <property type="entry name" value="MACROGLOBULIN / COMPLEMENT"/>
    <property type="match status" value="1"/>
</dbReference>
<dbReference type="InterPro" id="IPR002890">
    <property type="entry name" value="MG2"/>
</dbReference>
<dbReference type="EnsemblMetazoa" id="AAEL017023-RB">
    <property type="protein sequence ID" value="AAEL017023-PB"/>
    <property type="gene ID" value="AAEL017023"/>
</dbReference>
<dbReference type="InterPro" id="IPR036595">
    <property type="entry name" value="A-macroglobulin_rcpt-bd_sf"/>
</dbReference>
<keyword evidence="5" id="KW-0325">Glycoprotein</keyword>
<dbReference type="Gene3D" id="1.50.10.20">
    <property type="match status" value="1"/>
</dbReference>
<dbReference type="InterPro" id="IPR008930">
    <property type="entry name" value="Terpenoid_cyclase/PrenylTrfase"/>
</dbReference>
<dbReference type="InterPro" id="IPR050473">
    <property type="entry name" value="A2M/Complement_sys"/>
</dbReference>
<dbReference type="InterPro" id="IPR047565">
    <property type="entry name" value="Alpha-macroglob_thiol-ester_cl"/>
</dbReference>
<dbReference type="SUPFAM" id="SSF48239">
    <property type="entry name" value="Terpenoid cyclases/Protein prenyltransferases"/>
    <property type="match status" value="1"/>
</dbReference>
<dbReference type="Gene3D" id="2.60.40.1940">
    <property type="match status" value="1"/>
</dbReference>
<dbReference type="SUPFAM" id="SSF49410">
    <property type="entry name" value="Alpha-macroglobulin receptor domain"/>
    <property type="match status" value="1"/>
</dbReference>
<evidence type="ECO:0000256" key="2">
    <source>
        <dbReference type="ARBA" id="ARBA00022859"/>
    </source>
</evidence>
<dbReference type="SMART" id="SM01361">
    <property type="entry name" value="A2M_recep"/>
    <property type="match status" value="1"/>
</dbReference>
<feature type="domain" description="Alpha-2-macroglobulin bait region" evidence="9">
    <location>
        <begin position="436"/>
        <end position="569"/>
    </location>
</feature>
<dbReference type="InterPro" id="IPR049135">
    <property type="entry name" value="TEP1_CUB2"/>
</dbReference>
<feature type="domain" description="Alpha-2-macroglobulin" evidence="10">
    <location>
        <begin position="638"/>
        <end position="730"/>
    </location>
</feature>
<dbReference type="Gene3D" id="2.60.40.1930">
    <property type="match status" value="2"/>
</dbReference>
<dbReference type="Pfam" id="PF00207">
    <property type="entry name" value="A2M"/>
    <property type="match status" value="1"/>
</dbReference>
<dbReference type="SMART" id="SM01419">
    <property type="entry name" value="Thiol-ester_cl"/>
    <property type="match status" value="1"/>
</dbReference>
<dbReference type="InterPro" id="IPR011626">
    <property type="entry name" value="Alpha-macroglobulin_TED"/>
</dbReference>
<dbReference type="InterPro" id="IPR011625">
    <property type="entry name" value="A2M_N_BRD"/>
</dbReference>
<dbReference type="Gene3D" id="6.20.50.160">
    <property type="match status" value="1"/>
</dbReference>
<evidence type="ECO:0000259" key="11">
    <source>
        <dbReference type="SMART" id="SM01361"/>
    </source>
</evidence>
<dbReference type="GO" id="GO:0002376">
    <property type="term" value="P:immune system process"/>
    <property type="evidence" value="ECO:0007669"/>
    <property type="project" value="UniProtKB-KW"/>
</dbReference>
<evidence type="ECO:0000256" key="4">
    <source>
        <dbReference type="ARBA" id="ARBA00023157"/>
    </source>
</evidence>
<reference evidence="12 13" key="1">
    <citation type="submission" date="2017-06" db="EMBL/GenBank/DDBJ databases">
        <title>Aedes aegypti genome working group (AGWG) sequencing and assembly.</title>
        <authorList>
            <consortium name="Aedes aegypti Genome Working Group (AGWG)"/>
            <person name="Matthews B.J."/>
        </authorList>
    </citation>
    <scope>NUCLEOTIDE SEQUENCE [LARGE SCALE GENOMIC DNA]</scope>
    <source>
        <strain evidence="12 13">LVP_AGWG</strain>
    </source>
</reference>
<dbReference type="FunFam" id="2.60.40.1930:FF:000001">
    <property type="entry name" value="CD109 isoform 3"/>
    <property type="match status" value="1"/>
</dbReference>
<dbReference type="SMART" id="SM01360">
    <property type="entry name" value="A2M"/>
    <property type="match status" value="1"/>
</dbReference>
<dbReference type="Pfam" id="PF17791">
    <property type="entry name" value="MG3"/>
    <property type="match status" value="1"/>
</dbReference>
<dbReference type="Proteomes" id="UP000008820">
    <property type="component" value="Chromosome 2"/>
</dbReference>
<accession>A0A1S4G533</accession>
<keyword evidence="3" id="KW-0882">Thioester bond</keyword>
<evidence type="ECO:0000256" key="1">
    <source>
        <dbReference type="ARBA" id="ARBA00022729"/>
    </source>
</evidence>
<evidence type="ECO:0000259" key="9">
    <source>
        <dbReference type="SMART" id="SM01359"/>
    </source>
</evidence>
<comment type="subunit">
    <text evidence="7">Heterodimer of a TEP1-N chain and an TEP1-C chain non-covalently linked. Forms a complex composed of TEP1-N and TEP1-C heterodimer, LRIM1 and APL1C; the interaction stabilizes TEP1-N and TEP1-C heterodimer, prevents its binding to tissues while circulating in the hemolymph and protects the thioester bond from hydrolysis. Mature TEP1 and to a lesser extent full-length TEP1 interact with SPCLIP1; the interaction is induced by microbial infection.</text>
</comment>
<evidence type="ECO:0000259" key="10">
    <source>
        <dbReference type="SMART" id="SM01360"/>
    </source>
</evidence>
<protein>
    <recommendedName>
        <fullName evidence="8">TEP1-F</fullName>
    </recommendedName>
</protein>
<comment type="function">
    <text evidence="6">Binds covalently through a thioester bond to the pathogen surface resulting in pathogen clearance.</text>
</comment>
<sequence>MVKYGECTFLCALLSVVYTQSQTTGNYVILAPKYLRAKHPYQLSIATHDFNGFTKLHLAIDGYTENDEVANVIKEVHLKRSQTQLVEIDTTTLPPGSFSLNILSGSGGEVNLTIPLTVLDKAYTVLIQTNKPIYKPGNVIKFRVLLLDEATKPVHKPKAIHVTLADPDGNEIKVWPYAMLQNGVFQSQLEISNEPNLGNWSITANAYGKDHTFSFLVDDYKLPKYELKVSTPQPATVSDREFSVDVEARYIFGRPVKGNATITVNGPKKQSKTAKINGKIRLSFSMIDLLHQTSIVDEIIPVEVIVVIHDQYTRENIKATNMFRIFNQSYRLSLKKSSKYFIPGHPYRCIVEIKDQNGRRLTSIENHQALVNVVYSGPNGYHNTSEMRLNPESDGTVPLTLEVPEQVTHIELNISYRDTNEHFELQRIHFSTTGQIQASIITEQLTLNTPIMVQVQSSIALNHLTYQIIAKGKIQTVQQMRFDDTDSVQFNITATPEMIPNAKVFVFSMHNGLILKDTVPLMISSLPNWVNVTLPNEKVQPGSRIQLEVESTPNSLVGLLAVDRGAWLLGDGNQITKQSVLDEIGTFSDEIEGDNDDISEMELITNGIIPTALTARFGNFVPDEEDAYIPPRKEFPESWLWLDLQKTGMDGKLHIADIVPDSITNWEITAFSISPEHGLGVQDEPVALAVSKPFFITINVPNSIKKSEVAIVKVAIFSVLNDTSYVGVTLKNSRQEFEFVDNRGRKDVSYQAKNVIVTANSATTVLFKIKPKKMGNIVIKVIAETTEASDSTEQLLRVTPESLPYSITEKRLIQLQNNRQSFELELKIPRHIDVNSEEIHFSVQGNLLGDSVDGLDEMIRMPTGSGEQNVLKMVPNLVLLDYMVGVGKVNVPLRNRAIKFLGMGYQNQLKFKRNDGSFSMFGQQDNAGSVFLTALVAKTLHQASQFITVDEKVIENAYDWLRQQQKMDGSFTELGNIPEYGLQRKHTEKSVLTAYTLVAFLENDRISEKHKSIIDKGTQYLVSKIQGLESSYALALTAYALQLAQYKQEYAFSKLLENSQSNNGFRWWNDDNTAEATAYALLCYIQRGDFVDPLPILRWLISKRHLFGPDNIETTFIGLQAIAEHSKRISPNRNNYEVSISRESNQLVTLNINPETSLTVQNVSLPSNVRKVRVMVNGTGTGTFSIHYRYKTNILNLRPRFDVKVQTLDTTTSHYLDLKICAKFKPSEAYEISKLALMEITFPSGYIALDESVEELEKMDTIRKITTKYDDASLWLYFESLPEHFLCIPVTSFRQSDVLQQIPGSVRVYDFFDDSRVAITHFDGKQLDKCEICDNDCLPECGN</sequence>
<dbReference type="InParanoid" id="A0A1S4G533"/>
<evidence type="ECO:0000256" key="7">
    <source>
        <dbReference type="ARBA" id="ARBA00063781"/>
    </source>
</evidence>
<evidence type="ECO:0000313" key="12">
    <source>
        <dbReference type="EnsemblMetazoa" id="AAEL017023-PB"/>
    </source>
</evidence>
<evidence type="ECO:0000256" key="5">
    <source>
        <dbReference type="ARBA" id="ARBA00023180"/>
    </source>
</evidence>
<keyword evidence="2" id="KW-0391">Immunity</keyword>
<dbReference type="Pfam" id="PF07677">
    <property type="entry name" value="A2M_recep"/>
    <property type="match status" value="1"/>
</dbReference>
<dbReference type="Gene3D" id="2.60.40.690">
    <property type="entry name" value="Alpha-macroglobulin, receptor-binding domain"/>
    <property type="match status" value="1"/>
</dbReference>
<dbReference type="Gene3D" id="2.60.120.1540">
    <property type="match status" value="1"/>
</dbReference>
<gene>
    <name evidence="12" type="primary">23687443</name>
</gene>
<dbReference type="InterPro" id="IPR001599">
    <property type="entry name" value="Macroglobln_a2"/>
</dbReference>
<dbReference type="Gene3D" id="2.60.40.2950">
    <property type="match status" value="1"/>
</dbReference>
<dbReference type="InterPro" id="IPR009048">
    <property type="entry name" value="A-macroglobulin_rcpt-bd"/>
</dbReference>
<evidence type="ECO:0000256" key="6">
    <source>
        <dbReference type="ARBA" id="ARBA00057615"/>
    </source>
</evidence>
<dbReference type="OrthoDB" id="9998011at2759"/>
<dbReference type="Pfam" id="PF21412">
    <property type="entry name" value="TEP1_CUB2"/>
    <property type="match status" value="1"/>
</dbReference>
<name>A0A1S4G533_AEDAE</name>
<dbReference type="InterPro" id="IPR041555">
    <property type="entry name" value="MG3"/>
</dbReference>
<keyword evidence="4" id="KW-1015">Disulfide bond</keyword>
<dbReference type="Gene3D" id="2.20.130.20">
    <property type="match status" value="1"/>
</dbReference>
<dbReference type="SMART" id="SM01359">
    <property type="entry name" value="A2M_N_2"/>
    <property type="match status" value="1"/>
</dbReference>
<dbReference type="GO" id="GO:0004866">
    <property type="term" value="F:endopeptidase inhibitor activity"/>
    <property type="evidence" value="ECO:0007669"/>
    <property type="project" value="InterPro"/>
</dbReference>
<dbReference type="Gene3D" id="2.60.40.10">
    <property type="entry name" value="Immunoglobulins"/>
    <property type="match status" value="2"/>
</dbReference>
<dbReference type="GO" id="GO:0005615">
    <property type="term" value="C:extracellular space"/>
    <property type="evidence" value="ECO:0007669"/>
    <property type="project" value="InterPro"/>
</dbReference>
<dbReference type="Pfam" id="PF07703">
    <property type="entry name" value="A2M_BRD"/>
    <property type="match status" value="1"/>
</dbReference>
<keyword evidence="1" id="KW-0732">Signal</keyword>
<organism evidence="12 13">
    <name type="scientific">Aedes aegypti</name>
    <name type="common">Yellowfever mosquito</name>
    <name type="synonym">Culex aegypti</name>
    <dbReference type="NCBI Taxonomy" id="7159"/>
    <lineage>
        <taxon>Eukaryota</taxon>
        <taxon>Metazoa</taxon>
        <taxon>Ecdysozoa</taxon>
        <taxon>Arthropoda</taxon>
        <taxon>Hexapoda</taxon>
        <taxon>Insecta</taxon>
        <taxon>Pterygota</taxon>
        <taxon>Neoptera</taxon>
        <taxon>Endopterygota</taxon>
        <taxon>Diptera</taxon>
        <taxon>Nematocera</taxon>
        <taxon>Culicoidea</taxon>
        <taxon>Culicidae</taxon>
        <taxon>Culicinae</taxon>
        <taxon>Aedini</taxon>
        <taxon>Aedes</taxon>
        <taxon>Stegomyia</taxon>
    </lineage>
</organism>
<keyword evidence="13" id="KW-1185">Reference proteome</keyword>